<dbReference type="Gene3D" id="2.30.30.100">
    <property type="match status" value="1"/>
</dbReference>
<sequence>MSTPTFPPLMQGVAAQGGDAPFERAQAQAALGCDGGTVVHSVQADRLRAALVLAPEVALADAMAMLPLCAVGFQNALGALAPPEVAVHLDWAGDIHVNGGRCGRLCVAASTRDPQVQPDWLVIGLDLALLPTSDMPGAHPDETALYEEGCADVTAVTLLESWTRHVMTWINRWEDEGNAPLHAEWMGLARGVGEEVTRANCTGTFLGVDEKFGMLIRTGADTRLIPLTALLEDPS</sequence>
<evidence type="ECO:0000313" key="4">
    <source>
        <dbReference type="Proteomes" id="UP000565723"/>
    </source>
</evidence>
<feature type="domain" description="BPL/LPL catalytic" evidence="2">
    <location>
        <begin position="6"/>
        <end position="186"/>
    </location>
</feature>
<comment type="caution">
    <text evidence="3">The sequence shown here is derived from an EMBL/GenBank/DDBJ whole genome shotgun (WGS) entry which is preliminary data.</text>
</comment>
<name>A0A850LND9_9RHOB</name>
<evidence type="ECO:0000313" key="3">
    <source>
        <dbReference type="EMBL" id="NVK99548.1"/>
    </source>
</evidence>
<dbReference type="EMBL" id="JABXIY010000071">
    <property type="protein sequence ID" value="NVK99548.1"/>
    <property type="molecule type" value="Genomic_DNA"/>
</dbReference>
<reference evidence="3 4" key="1">
    <citation type="journal article" date="2020" name="Proc. Natl. Acad. Sci. U.S.A.">
        <title>Ecological drivers of bacterial community assembly in synthetic phycospheres.</title>
        <authorList>
            <person name="Fu H."/>
            <person name="Uchimiya M."/>
            <person name="Gore J."/>
            <person name="Moran M.A."/>
        </authorList>
    </citation>
    <scope>NUCLEOTIDE SEQUENCE [LARGE SCALE GENOMIC DNA]</scope>
    <source>
        <strain evidence="3">HF-Din03</strain>
    </source>
</reference>
<evidence type="ECO:0000259" key="2">
    <source>
        <dbReference type="Pfam" id="PF16917"/>
    </source>
</evidence>
<dbReference type="Proteomes" id="UP000565723">
    <property type="component" value="Unassembled WGS sequence"/>
</dbReference>
<proteinExistence type="predicted"/>
<organism evidence="3 4">
    <name type="scientific">Ruegeria pomeroyi</name>
    <dbReference type="NCBI Taxonomy" id="89184"/>
    <lineage>
        <taxon>Bacteria</taxon>
        <taxon>Pseudomonadati</taxon>
        <taxon>Pseudomonadota</taxon>
        <taxon>Alphaproteobacteria</taxon>
        <taxon>Rhodobacterales</taxon>
        <taxon>Roseobacteraceae</taxon>
        <taxon>Ruegeria</taxon>
    </lineage>
</organism>
<dbReference type="OMA" id="IWDEDGA"/>
<dbReference type="InterPro" id="IPR045864">
    <property type="entry name" value="aa-tRNA-synth_II/BPL/LPL"/>
</dbReference>
<dbReference type="RefSeq" id="WP_011047537.1">
    <property type="nucleotide sequence ID" value="NZ_CP076685.1"/>
</dbReference>
<gene>
    <name evidence="3" type="ORF">HW564_21715</name>
</gene>
<evidence type="ECO:0000259" key="1">
    <source>
        <dbReference type="Pfam" id="PF14563"/>
    </source>
</evidence>
<dbReference type="Pfam" id="PF16917">
    <property type="entry name" value="BPL_LplA_LipB_2"/>
    <property type="match status" value="1"/>
</dbReference>
<dbReference type="SUPFAM" id="SSF55681">
    <property type="entry name" value="Class II aaRS and biotin synthetases"/>
    <property type="match status" value="1"/>
</dbReference>
<dbReference type="Pfam" id="PF14563">
    <property type="entry name" value="DUF4444"/>
    <property type="match status" value="1"/>
</dbReference>
<dbReference type="AlphaFoldDB" id="A0A850LND9"/>
<feature type="domain" description="DUF4444" evidence="1">
    <location>
        <begin position="192"/>
        <end position="233"/>
    </location>
</feature>
<protein>
    <submittedName>
        <fullName evidence="3">DUF4444 domain-containing protein</fullName>
    </submittedName>
</protein>
<accession>A0A850LND9</accession>
<dbReference type="Gene3D" id="3.30.930.10">
    <property type="entry name" value="Bira Bifunctional Protein, Domain 2"/>
    <property type="match status" value="1"/>
</dbReference>
<dbReference type="InterPro" id="IPR004143">
    <property type="entry name" value="BPL_LPL_catalytic"/>
</dbReference>
<dbReference type="InterPro" id="IPR028044">
    <property type="entry name" value="DUF4444"/>
</dbReference>